<protein>
    <submittedName>
        <fullName evidence="1">Uncharacterized protein</fullName>
    </submittedName>
</protein>
<accession>A0A518C4T9</accession>
<name>A0A518C4T9_9BACT</name>
<sequence length="33" mass="3703">MRLATDTPLGHFQEWLNATRSSLEGPGFNLQQS</sequence>
<gene>
    <name evidence="1" type="ORF">Pan97_12360</name>
</gene>
<dbReference type="Proteomes" id="UP000318626">
    <property type="component" value="Chromosome"/>
</dbReference>
<dbReference type="EMBL" id="CP036289">
    <property type="protein sequence ID" value="QDU74231.1"/>
    <property type="molecule type" value="Genomic_DNA"/>
</dbReference>
<evidence type="ECO:0000313" key="1">
    <source>
        <dbReference type="EMBL" id="QDU74231.1"/>
    </source>
</evidence>
<organism evidence="1 2">
    <name type="scientific">Bremerella volcania</name>
    <dbReference type="NCBI Taxonomy" id="2527984"/>
    <lineage>
        <taxon>Bacteria</taxon>
        <taxon>Pseudomonadati</taxon>
        <taxon>Planctomycetota</taxon>
        <taxon>Planctomycetia</taxon>
        <taxon>Pirellulales</taxon>
        <taxon>Pirellulaceae</taxon>
        <taxon>Bremerella</taxon>
    </lineage>
</organism>
<dbReference type="AlphaFoldDB" id="A0A518C4T9"/>
<dbReference type="KEGG" id="bvo:Pan97_12360"/>
<evidence type="ECO:0000313" key="2">
    <source>
        <dbReference type="Proteomes" id="UP000318626"/>
    </source>
</evidence>
<keyword evidence="2" id="KW-1185">Reference proteome</keyword>
<proteinExistence type="predicted"/>
<reference evidence="2" key="1">
    <citation type="submission" date="2019-02" db="EMBL/GenBank/DDBJ databases">
        <title>Deep-cultivation of Planctomycetes and their phenomic and genomic characterization uncovers novel biology.</title>
        <authorList>
            <person name="Wiegand S."/>
            <person name="Jogler M."/>
            <person name="Boedeker C."/>
            <person name="Pinto D."/>
            <person name="Vollmers J."/>
            <person name="Rivas-Marin E."/>
            <person name="Kohn T."/>
            <person name="Peeters S.H."/>
            <person name="Heuer A."/>
            <person name="Rast P."/>
            <person name="Oberbeckmann S."/>
            <person name="Bunk B."/>
            <person name="Jeske O."/>
            <person name="Meyerdierks A."/>
            <person name="Storesund J.E."/>
            <person name="Kallscheuer N."/>
            <person name="Luecker S."/>
            <person name="Lage O.M."/>
            <person name="Pohl T."/>
            <person name="Merkel B.J."/>
            <person name="Hornburger P."/>
            <person name="Mueller R.-W."/>
            <person name="Bruemmer F."/>
            <person name="Labrenz M."/>
            <person name="Spormann A.M."/>
            <person name="Op den Camp H."/>
            <person name="Overmann J."/>
            <person name="Amann R."/>
            <person name="Jetten M.S.M."/>
            <person name="Mascher T."/>
            <person name="Medema M.H."/>
            <person name="Devos D.P."/>
            <person name="Kaster A.-K."/>
            <person name="Ovreas L."/>
            <person name="Rohde M."/>
            <person name="Galperin M.Y."/>
            <person name="Jogler C."/>
        </authorList>
    </citation>
    <scope>NUCLEOTIDE SEQUENCE [LARGE SCALE GENOMIC DNA]</scope>
    <source>
        <strain evidence="2">Pan97</strain>
    </source>
</reference>